<evidence type="ECO:0000313" key="3">
    <source>
        <dbReference type="Proteomes" id="UP000694386"/>
    </source>
</evidence>
<proteinExistence type="predicted"/>
<organism evidence="2 3">
    <name type="scientific">Cricetulus griseus</name>
    <name type="common">Chinese hamster</name>
    <name type="synonym">Cricetulus barabensis griseus</name>
    <dbReference type="NCBI Taxonomy" id="10029"/>
    <lineage>
        <taxon>Eukaryota</taxon>
        <taxon>Metazoa</taxon>
        <taxon>Chordata</taxon>
        <taxon>Craniata</taxon>
        <taxon>Vertebrata</taxon>
        <taxon>Euteleostomi</taxon>
        <taxon>Mammalia</taxon>
        <taxon>Eutheria</taxon>
        <taxon>Euarchontoglires</taxon>
        <taxon>Glires</taxon>
        <taxon>Rodentia</taxon>
        <taxon>Myomorpha</taxon>
        <taxon>Muroidea</taxon>
        <taxon>Cricetidae</taxon>
        <taxon>Cricetinae</taxon>
        <taxon>Cricetulus</taxon>
    </lineage>
</organism>
<sequence length="84" mass="9568">MKLLYLLISVFLFISQVMAAPAGCKQEGETEWKDSIQKEGTSINNYEHHYCDSLISVCLRRKTKCTRMPGLCPGRSFCCVRTMT</sequence>
<dbReference type="AlphaFoldDB" id="A0A8C2LAM7"/>
<feature type="signal peptide" evidence="1">
    <location>
        <begin position="1"/>
        <end position="19"/>
    </location>
</feature>
<protein>
    <submittedName>
        <fullName evidence="2">Predicted gene 15056</fullName>
    </submittedName>
</protein>
<reference evidence="2" key="1">
    <citation type="submission" date="2025-08" db="UniProtKB">
        <authorList>
            <consortium name="Ensembl"/>
        </authorList>
    </citation>
    <scope>IDENTIFICATION</scope>
</reference>
<dbReference type="Ensembl" id="ENSCGRT00001000168.1">
    <property type="protein sequence ID" value="ENSCGRP00001000144.1"/>
    <property type="gene ID" value="ENSCGRG00001000146.1"/>
</dbReference>
<dbReference type="OMA" id="CTRMPGL"/>
<evidence type="ECO:0000313" key="2">
    <source>
        <dbReference type="Ensembl" id="ENSCGRP00001000144.1"/>
    </source>
</evidence>
<dbReference type="GeneTree" id="ENSGT00420000030484"/>
<reference evidence="2" key="2">
    <citation type="submission" date="2025-09" db="UniProtKB">
        <authorList>
            <consortium name="Ensembl"/>
        </authorList>
    </citation>
    <scope>IDENTIFICATION</scope>
</reference>
<feature type="chain" id="PRO_5034623145" evidence="1">
    <location>
        <begin position="20"/>
        <end position="84"/>
    </location>
</feature>
<dbReference type="Proteomes" id="UP000694386">
    <property type="component" value="Unplaced"/>
</dbReference>
<evidence type="ECO:0000256" key="1">
    <source>
        <dbReference type="SAM" id="SignalP"/>
    </source>
</evidence>
<accession>A0A8C2LAM7</accession>
<name>A0A8C2LAM7_CRIGR</name>
<keyword evidence="1" id="KW-0732">Signal</keyword>